<evidence type="ECO:0000313" key="4">
    <source>
        <dbReference type="Proteomes" id="UP001519271"/>
    </source>
</evidence>
<dbReference type="SUPFAM" id="SSF55174">
    <property type="entry name" value="Alpha-L RNA-binding motif"/>
    <property type="match status" value="1"/>
</dbReference>
<dbReference type="Pfam" id="PF17774">
    <property type="entry name" value="YlmH_RBD"/>
    <property type="match status" value="1"/>
</dbReference>
<evidence type="ECO:0000256" key="1">
    <source>
        <dbReference type="PROSITE-ProRule" id="PRU00182"/>
    </source>
</evidence>
<dbReference type="PROSITE" id="PS50889">
    <property type="entry name" value="S4"/>
    <property type="match status" value="1"/>
</dbReference>
<dbReference type="InterPro" id="IPR012677">
    <property type="entry name" value="Nucleotide-bd_a/b_plait_sf"/>
</dbReference>
<dbReference type="CDD" id="cd00165">
    <property type="entry name" value="S4"/>
    <property type="match status" value="1"/>
</dbReference>
<gene>
    <name evidence="3" type="ORF">J2Z34_001062</name>
</gene>
<dbReference type="Gene3D" id="3.10.290.10">
    <property type="entry name" value="RNA-binding S4 domain"/>
    <property type="match status" value="1"/>
</dbReference>
<keyword evidence="1" id="KW-0694">RNA-binding</keyword>
<dbReference type="RefSeq" id="WP_209458810.1">
    <property type="nucleotide sequence ID" value="NZ_JAGGKC010000006.1"/>
</dbReference>
<keyword evidence="4" id="KW-1185">Reference proteome</keyword>
<proteinExistence type="predicted"/>
<accession>A0ABS4G238</accession>
<reference evidence="3 4" key="1">
    <citation type="submission" date="2021-03" db="EMBL/GenBank/DDBJ databases">
        <title>Genomic Encyclopedia of Type Strains, Phase IV (KMG-IV): sequencing the most valuable type-strain genomes for metagenomic binning, comparative biology and taxonomic classification.</title>
        <authorList>
            <person name="Goeker M."/>
        </authorList>
    </citation>
    <scope>NUCLEOTIDE SEQUENCE [LARGE SCALE GENOMIC DNA]</scope>
    <source>
        <strain evidence="3 4">DSM 6139</strain>
    </source>
</reference>
<dbReference type="InterPro" id="IPR040591">
    <property type="entry name" value="RqcP2_RBD"/>
</dbReference>
<dbReference type="SMART" id="SM00363">
    <property type="entry name" value="S4"/>
    <property type="match status" value="1"/>
</dbReference>
<feature type="domain" description="RNA-binding S4" evidence="2">
    <location>
        <begin position="176"/>
        <end position="236"/>
    </location>
</feature>
<dbReference type="InterPro" id="IPR002942">
    <property type="entry name" value="S4_RNA-bd"/>
</dbReference>
<dbReference type="Proteomes" id="UP001519271">
    <property type="component" value="Unassembled WGS sequence"/>
</dbReference>
<protein>
    <submittedName>
        <fullName evidence="3">RNA-binding protein YlmH</fullName>
    </submittedName>
</protein>
<dbReference type="Gene3D" id="3.30.70.330">
    <property type="match status" value="1"/>
</dbReference>
<evidence type="ECO:0000259" key="2">
    <source>
        <dbReference type="SMART" id="SM00363"/>
    </source>
</evidence>
<comment type="caution">
    <text evidence="3">The sequence shown here is derived from an EMBL/GenBank/DDBJ whole genome shotgun (WGS) entry which is preliminary data.</text>
</comment>
<name>A0ABS4G238_9CLOT</name>
<organism evidence="3 4">
    <name type="scientific">Youngiibacter multivorans</name>
    <dbReference type="NCBI Taxonomy" id="937251"/>
    <lineage>
        <taxon>Bacteria</taxon>
        <taxon>Bacillati</taxon>
        <taxon>Bacillota</taxon>
        <taxon>Clostridia</taxon>
        <taxon>Eubacteriales</taxon>
        <taxon>Clostridiaceae</taxon>
        <taxon>Youngiibacter</taxon>
    </lineage>
</organism>
<evidence type="ECO:0000313" key="3">
    <source>
        <dbReference type="EMBL" id="MBP1918586.1"/>
    </source>
</evidence>
<sequence>MDKQSFLAAFPDEDTYRLAKLYEFLERMKDAGWFDHTDEFLTPNIWTKVIGMKDYRNFVLHPSDSMERRLICSTDEVGDTLALIRMEPSSFDKPPVHRDYLGAIMALGLSRDRIGDVFIRDDIGYAVVLKENADFLANSLVSAGRCAIRTTWTPLRNSDTLVSPKMEERTGIVASLRLDGVVAMLAGTSRTKALESISRGQVLLNYSEEKEKSCEVKEGDTITIRGKGKFKMGLISGETQKGNLRITYFRFV</sequence>
<dbReference type="InterPro" id="IPR036986">
    <property type="entry name" value="S4_RNA-bd_sf"/>
</dbReference>
<dbReference type="EMBL" id="JAGGKC010000006">
    <property type="protein sequence ID" value="MBP1918586.1"/>
    <property type="molecule type" value="Genomic_DNA"/>
</dbReference>